<feature type="transmembrane region" description="Helical" evidence="9">
    <location>
        <begin position="262"/>
        <end position="284"/>
    </location>
</feature>
<dbReference type="InterPro" id="IPR024573">
    <property type="entry name" value="DUF3333"/>
</dbReference>
<dbReference type="Pfam" id="PF11812">
    <property type="entry name" value="DUF3333"/>
    <property type="match status" value="1"/>
</dbReference>
<dbReference type="RefSeq" id="WP_379878484.1">
    <property type="nucleotide sequence ID" value="NZ_JBHUIP010000016.1"/>
</dbReference>
<evidence type="ECO:0000256" key="5">
    <source>
        <dbReference type="ARBA" id="ARBA00022475"/>
    </source>
</evidence>
<evidence type="ECO:0000256" key="7">
    <source>
        <dbReference type="ARBA" id="ARBA00022989"/>
    </source>
</evidence>
<gene>
    <name evidence="11" type="primary">pstA</name>
    <name evidence="11" type="ORF">ACFSM5_20485</name>
</gene>
<dbReference type="InterPro" id="IPR005672">
    <property type="entry name" value="Phosphate_PstA"/>
</dbReference>
<feature type="transmembrane region" description="Helical" evidence="9">
    <location>
        <begin position="290"/>
        <end position="312"/>
    </location>
</feature>
<dbReference type="InterPro" id="IPR035906">
    <property type="entry name" value="MetI-like_sf"/>
</dbReference>
<dbReference type="Gene3D" id="1.10.3720.10">
    <property type="entry name" value="MetI-like"/>
    <property type="match status" value="1"/>
</dbReference>
<comment type="subcellular location">
    <subcellularLocation>
        <location evidence="9">Cell inner membrane</location>
        <topology evidence="9">Multi-pass membrane protein</topology>
    </subcellularLocation>
    <subcellularLocation>
        <location evidence="1">Cell membrane</location>
        <topology evidence="1">Multi-pass membrane protein</topology>
    </subcellularLocation>
</comment>
<name>A0ABW5DX13_9PROT</name>
<dbReference type="Proteomes" id="UP001597295">
    <property type="component" value="Unassembled WGS sequence"/>
</dbReference>
<evidence type="ECO:0000256" key="1">
    <source>
        <dbReference type="ARBA" id="ARBA00004651"/>
    </source>
</evidence>
<evidence type="ECO:0000256" key="3">
    <source>
        <dbReference type="ARBA" id="ARBA00016864"/>
    </source>
</evidence>
<keyword evidence="7 9" id="KW-1133">Transmembrane helix</keyword>
<dbReference type="CDD" id="cd06261">
    <property type="entry name" value="TM_PBP2"/>
    <property type="match status" value="1"/>
</dbReference>
<evidence type="ECO:0000313" key="11">
    <source>
        <dbReference type="EMBL" id="MFD2265293.1"/>
    </source>
</evidence>
<keyword evidence="5 9" id="KW-1003">Cell membrane</keyword>
<feature type="transmembrane region" description="Helical" evidence="9">
    <location>
        <begin position="213"/>
        <end position="242"/>
    </location>
</feature>
<dbReference type="PROSITE" id="PS50928">
    <property type="entry name" value="ABC_TM1"/>
    <property type="match status" value="1"/>
</dbReference>
<evidence type="ECO:0000313" key="12">
    <source>
        <dbReference type="Proteomes" id="UP001597295"/>
    </source>
</evidence>
<accession>A0ABW5DX13</accession>
<comment type="caution">
    <text evidence="11">The sequence shown here is derived from an EMBL/GenBank/DDBJ whole genome shotgun (WGS) entry which is preliminary data.</text>
</comment>
<feature type="transmembrane region" description="Helical" evidence="9">
    <location>
        <begin position="33"/>
        <end position="54"/>
    </location>
</feature>
<keyword evidence="6 9" id="KW-0812">Transmembrane</keyword>
<evidence type="ECO:0000259" key="10">
    <source>
        <dbReference type="PROSITE" id="PS50928"/>
    </source>
</evidence>
<evidence type="ECO:0000256" key="8">
    <source>
        <dbReference type="ARBA" id="ARBA00023136"/>
    </source>
</evidence>
<dbReference type="Pfam" id="PF00528">
    <property type="entry name" value="BPD_transp_1"/>
    <property type="match status" value="1"/>
</dbReference>
<keyword evidence="4" id="KW-0813">Transport</keyword>
<sequence length="435" mass="46904">MTDLVDRRTGAHTSDDAAKRLAKRYASERNFRALGLGAVMFAIAALAMLLYTIISDGYSAFVTTNVTVTAQIDAELVDPNGKRELNDLRRGDYINVARRAIRADLPEVTARQDLRELYALLSDGASVMIRDRVLKDPSLIGQSITLKVPVSSDIDMFNKGRIEESDIASGNARITPKQLGYYKQLDARGLISTDFNGWFLSSGDSRQPELAGVWGSVIGSILTLAITLALAFPLGVAAAVYLEEFAPKNKWTDLIEVNINNLAAVPSIVFGLLGLAVFLQFFGLPRSAPLAGGVVLALMSLPIIIIASRAALRAVPPSIRQAAMGLGASRLQVVTHHVLPLAMPGILTGTILALAHALGETAPLLMIGMVAFIVDTPHSVTDAATVLPVQIYLWADSPERGFVEKTSAAIMVLLAFLLAMNAIAIFLRKKFERKW</sequence>
<protein>
    <recommendedName>
        <fullName evidence="3 9">Phosphate transport system permease protein PstA</fullName>
    </recommendedName>
</protein>
<feature type="domain" description="ABC transmembrane type-1" evidence="10">
    <location>
        <begin position="217"/>
        <end position="424"/>
    </location>
</feature>
<feature type="transmembrane region" description="Helical" evidence="9">
    <location>
        <begin position="333"/>
        <end position="358"/>
    </location>
</feature>
<evidence type="ECO:0000256" key="4">
    <source>
        <dbReference type="ARBA" id="ARBA00022448"/>
    </source>
</evidence>
<keyword evidence="12" id="KW-1185">Reference proteome</keyword>
<evidence type="ECO:0000256" key="6">
    <source>
        <dbReference type="ARBA" id="ARBA00022692"/>
    </source>
</evidence>
<keyword evidence="8 9" id="KW-0472">Membrane</keyword>
<dbReference type="EMBL" id="JBHUIP010000016">
    <property type="protein sequence ID" value="MFD2265293.1"/>
    <property type="molecule type" value="Genomic_DNA"/>
</dbReference>
<dbReference type="SUPFAM" id="SSF161098">
    <property type="entry name" value="MetI-like"/>
    <property type="match status" value="1"/>
</dbReference>
<evidence type="ECO:0000256" key="2">
    <source>
        <dbReference type="ARBA" id="ARBA00007069"/>
    </source>
</evidence>
<organism evidence="11 12">
    <name type="scientific">Lacibacterium aquatile</name>
    <dbReference type="NCBI Taxonomy" id="1168082"/>
    <lineage>
        <taxon>Bacteria</taxon>
        <taxon>Pseudomonadati</taxon>
        <taxon>Pseudomonadota</taxon>
        <taxon>Alphaproteobacteria</taxon>
        <taxon>Rhodospirillales</taxon>
        <taxon>Rhodospirillaceae</taxon>
    </lineage>
</organism>
<dbReference type="NCBIfam" id="TIGR00974">
    <property type="entry name" value="3a0107s02c"/>
    <property type="match status" value="1"/>
</dbReference>
<dbReference type="InterPro" id="IPR000515">
    <property type="entry name" value="MetI-like"/>
</dbReference>
<dbReference type="PANTHER" id="PTHR43470:SF5">
    <property type="entry name" value="PHOSPHATE TRANSPORT SYSTEM PERMEASE PROTEIN PSTA"/>
    <property type="match status" value="1"/>
</dbReference>
<dbReference type="PANTHER" id="PTHR43470">
    <property type="entry name" value="PHOSPHATE TRANSPORT SYSTEM PERMEASE PROTEIN PSTA-RELATED"/>
    <property type="match status" value="1"/>
</dbReference>
<comment type="similarity">
    <text evidence="2 9">Belongs to the binding-protein-dependent transport system permease family. CysTW subfamily.</text>
</comment>
<reference evidence="12" key="1">
    <citation type="journal article" date="2019" name="Int. J. Syst. Evol. Microbiol.">
        <title>The Global Catalogue of Microorganisms (GCM) 10K type strain sequencing project: providing services to taxonomists for standard genome sequencing and annotation.</title>
        <authorList>
            <consortium name="The Broad Institute Genomics Platform"/>
            <consortium name="The Broad Institute Genome Sequencing Center for Infectious Disease"/>
            <person name="Wu L."/>
            <person name="Ma J."/>
        </authorList>
    </citation>
    <scope>NUCLEOTIDE SEQUENCE [LARGE SCALE GENOMIC DNA]</scope>
    <source>
        <strain evidence="12">CGMCC 1.19062</strain>
    </source>
</reference>
<evidence type="ECO:0000256" key="9">
    <source>
        <dbReference type="RuleBase" id="RU363043"/>
    </source>
</evidence>
<feature type="transmembrane region" description="Helical" evidence="9">
    <location>
        <begin position="408"/>
        <end position="427"/>
    </location>
</feature>
<proteinExistence type="inferred from homology"/>